<dbReference type="EC" id="1.1.1.138" evidence="8"/>
<reference evidence="12" key="1">
    <citation type="submission" date="2021-02" db="EMBL/GenBank/DDBJ databases">
        <authorList>
            <person name="Syme A R."/>
            <person name="Syme A R."/>
            <person name="Moolhuijzen P."/>
        </authorList>
    </citation>
    <scope>NUCLEOTIDE SEQUENCE</scope>
    <source>
        <strain evidence="12">W1-1</strain>
    </source>
</reference>
<dbReference type="FunFam" id="3.30.300.30:FF:000008">
    <property type="entry name" value="2,3-dihydroxybenzoate-AMP ligase"/>
    <property type="match status" value="1"/>
</dbReference>
<evidence type="ECO:0000256" key="3">
    <source>
        <dbReference type="ARBA" id="ARBA00022450"/>
    </source>
</evidence>
<dbReference type="Pfam" id="PF13193">
    <property type="entry name" value="AMP-binding_C"/>
    <property type="match status" value="1"/>
</dbReference>
<dbReference type="PANTHER" id="PTHR43201:SF30">
    <property type="entry name" value="AMP-DEPENDENT SYNTHETASE_LIGASE DOMAIN-CONTAINING PROTEIN"/>
    <property type="match status" value="1"/>
</dbReference>
<comment type="similarity">
    <text evidence="1">Belongs to the ATP-dependent AMP-binding enzyme family.</text>
</comment>
<dbReference type="InterPro" id="IPR036291">
    <property type="entry name" value="NAD(P)-bd_dom_sf"/>
</dbReference>
<evidence type="ECO:0000256" key="10">
    <source>
        <dbReference type="SAM" id="MobiDB-lite"/>
    </source>
</evidence>
<dbReference type="InterPro" id="IPR035969">
    <property type="entry name" value="Rab-GAP_TBC_sf"/>
</dbReference>
<dbReference type="GO" id="GO:0019594">
    <property type="term" value="P:mannitol metabolic process"/>
    <property type="evidence" value="ECO:0007669"/>
    <property type="project" value="UniProtKB-ARBA"/>
</dbReference>
<dbReference type="InterPro" id="IPR020904">
    <property type="entry name" value="Sc_DH/Rdtase_CS"/>
</dbReference>
<keyword evidence="6" id="KW-0521">NADP</keyword>
<dbReference type="Gene3D" id="1.10.238.10">
    <property type="entry name" value="EF-hand"/>
    <property type="match status" value="1"/>
</dbReference>
<dbReference type="GO" id="GO:0031956">
    <property type="term" value="F:medium-chain fatty acid-CoA ligase activity"/>
    <property type="evidence" value="ECO:0007669"/>
    <property type="project" value="TreeGrafter"/>
</dbReference>
<keyword evidence="5" id="KW-0436">Ligase</keyword>
<dbReference type="SUPFAM" id="SSF51735">
    <property type="entry name" value="NAD(P)-binding Rossmann-fold domains"/>
    <property type="match status" value="1"/>
</dbReference>
<keyword evidence="4" id="KW-0597">Phosphoprotein</keyword>
<dbReference type="Gene3D" id="3.40.50.720">
    <property type="entry name" value="NAD(P)-binding Rossmann-like Domain"/>
    <property type="match status" value="1"/>
</dbReference>
<keyword evidence="3" id="KW-0596">Phosphopantetheine</keyword>
<dbReference type="InterPro" id="IPR000873">
    <property type="entry name" value="AMP-dep_synth/lig_dom"/>
</dbReference>
<evidence type="ECO:0000256" key="1">
    <source>
        <dbReference type="ARBA" id="ARBA00006432"/>
    </source>
</evidence>
<dbReference type="PROSITE" id="PS00061">
    <property type="entry name" value="ADH_SHORT"/>
    <property type="match status" value="1"/>
</dbReference>
<dbReference type="EMBL" id="HG992977">
    <property type="protein sequence ID" value="CAE6998681.1"/>
    <property type="molecule type" value="Genomic_DNA"/>
</dbReference>
<evidence type="ECO:0000256" key="5">
    <source>
        <dbReference type="ARBA" id="ARBA00022598"/>
    </source>
</evidence>
<dbReference type="Gene3D" id="1.10.472.80">
    <property type="entry name" value="Ypt/Rab-GAP domain of gyp1p, domain 3"/>
    <property type="match status" value="1"/>
</dbReference>
<feature type="domain" description="Rab-GAP TBC" evidence="11">
    <location>
        <begin position="752"/>
        <end position="940"/>
    </location>
</feature>
<evidence type="ECO:0000256" key="8">
    <source>
        <dbReference type="ARBA" id="ARBA00066645"/>
    </source>
</evidence>
<dbReference type="SUPFAM" id="SSF47473">
    <property type="entry name" value="EF-hand"/>
    <property type="match status" value="1"/>
</dbReference>
<dbReference type="Proteomes" id="UP000472372">
    <property type="component" value="Chromosome 1"/>
</dbReference>
<evidence type="ECO:0000256" key="4">
    <source>
        <dbReference type="ARBA" id="ARBA00022553"/>
    </source>
</evidence>
<evidence type="ECO:0000256" key="2">
    <source>
        <dbReference type="ARBA" id="ARBA00006484"/>
    </source>
</evidence>
<evidence type="ECO:0000256" key="9">
    <source>
        <dbReference type="ARBA" id="ARBA00069279"/>
    </source>
</evidence>
<sequence length="2136" mass="234525">MFRSQVFRQVARTATAQLPRAAFRPIRPAVASIRQFTCSPSRLDKDHSNEDHVDAATTSGEPGESGEHEGQYARTRDDIVVEYPEEKDLPPSNPVVGRGGEHFKRTLASFSMEGKVAVVTGGARGLGLVMAQALVTSGADVAIVDMNKEEGERSAQGLIDIFKKENPGSSKVPKVTAHFCDVSSPTSVNQSFAEILKKHGKVDNLVTSAGFTENYDAISYPHDRMQKLWGVNVDGTYLYAVAVAKHLMERKVPGSIVMIGSMSGAIVNVPQPQAPYNAAKAAVRHLASSLAVEWAGAGIRVNCISPGYMLTALTKKILDDNPDLQKQWTSLIPVGKMGRPEDLMGAVTFLSSDASSYVTGADLRVDGAYTCTNAKSVLVATERESMSHTIASRLSQPRISASFAALAVAVRCETPAPPALALHKAPVLDANPRALLLSRNEVPVVTEICIADSPFLLSGRPQAMFNISNLVQKAQQYIEPTLNNIGAPASSDRRPSKATLFRYQFRLPDSQNPLQEITAELTLQPHHSTRGAGDVSTDKERSQGNHYVGKLHLSEKYLCFSTQGSSFANTASLSASSTFTGQTHGAGPAGNGFTLPLCGIRRVERLHSQSYMFALAITTWNGIPDSATQTPAGQKLTIQLAGSRQACERFCDGLKKGLREGVKDVENLRKVVGQCYSEYLLTDAEEKKVGDNGKQAKEHPDTGLGVLFRYPGNARKLRDATKIRLWREYLKDNGRSATLIRQPTFHKLIRVGLPNRLRGEMWELTSGAFFLRLQNPNLYTETLQMYSGRESLAIDEIEKDLNRSLPEYPGFQSEEGIGRLRRVLTAYSWTNEEVGYCQAMNIVVAALLIYMSESQAFFLLSVLCDRLLPGYYSQTMYGTLLDQKVFESLVEKTMPILWDHLVKSDVQLSVVSLPWFLSLYINSMPLIFAFRVLDVFFLEGPKVLFQIGLAILRINGEELLDTTDDGAFISVLKSYFSRLDESAHPKSDNPKLRAVTRFQELMVVAFKEFAGITQNTISEQRAKHKDAVLENIESFAKRTSIRNLASDSKKLSVNDLSFLYDKFYAVLYERQQRAEIMQQEAERKAKASRMKATEVVTGIAANAEKGRVAVGPSPTQMDYDAFREFLAGIAKWAITDSPSPPSESASNQASHSYFGNSMRKRPPMSPWGSGPEPADHEFMRRLFRRWDVDMTDSLSLQNVVTGFAHVKGTKDIMSNISYFFELYDDDGDGRVDREGILRISEALLFLSRRGVQSPSASSLDVSLETSAERAGRDEQFLSSVSAFIRNCFEYADPDHPSNQTNRAVDELKDDVDKFAIGDDDEDDLIDFGSEPGTPKATSKSFDKSAKSPLSPTPSNHTTASEIAERDEKAKIANLALDPNKPLHITLPTFRMVILADEALLNFFEVGFSSSFRLADETLPSTSSFHNLTTFANAGRHGSTSGLSGVVGGAGAGVVPPGKGLRGMLDNIVNDGMRVATEVRRRYDEAQKEMDKEAKHGREDEDDEEDVDAKDLDLLEGAETADVGVSKAEVLPDLLSPGGAGETVETTRNRSASDASRKVLEFEAAQRVGPTEPPLLEQTVPQHFAGIVRQYGDRDAVISHHQRIRLTYDGLDRDSNRLARGLQKLGVKKGDRVAVSLGNNAEFATLTYALFKLGAILVPLNPSFNAPQVLNAINHLDATLLIIGAETNSPRKDPRSNIPLLTHLIPNLAGCKIESELVPSLKNVVLVDNAHGRIELNEYKSIGRYENIVEDGAKDNALEDQGLSPEDNINIQFTSGTTSMPKAACLTHRSILNNGFAIGDRMLLTTNDVVCCPPPLFHCFGCILGYMATATHGSAIVFPTEAFDALATLEAVREYKCTALYGVPTMFVAELGLLSYGAVPRDGFEHLRTGIAAGSAIPSELMRKLHKNLNLTELTICYGMTETSPVSAMTTTDDPIEKRIDSVGRLLPHVHAKVVDASDWSRTLAVGQRGELAVSGYLLMKGYWGDVARTEEVLQPDEEGRMWMHTGDEASMDAEGYIKITGRIKDLIIKGGENIHPLEVENCLFAHRAISEVSVVGLPDERYGEVVAAFVVKHEGDDGNVTADEMRSWVRERLSHHLVPKYVFWVNSYPKTASGKIQKFKLKELGIRMLQEGKGLV</sequence>
<dbReference type="Gene3D" id="3.40.50.12780">
    <property type="entry name" value="N-terminal domain of ligase-like"/>
    <property type="match status" value="1"/>
</dbReference>
<dbReference type="PROSITE" id="PS50086">
    <property type="entry name" value="TBC_RABGAP"/>
    <property type="match status" value="1"/>
</dbReference>
<proteinExistence type="inferred from homology"/>
<dbReference type="GO" id="GO:0006631">
    <property type="term" value="P:fatty acid metabolic process"/>
    <property type="evidence" value="ECO:0007669"/>
    <property type="project" value="TreeGrafter"/>
</dbReference>
<feature type="region of interest" description="Disordered" evidence="10">
    <location>
        <begin position="1531"/>
        <end position="1555"/>
    </location>
</feature>
<feature type="compositionally biased region" description="Polar residues" evidence="10">
    <location>
        <begin position="1347"/>
        <end position="1360"/>
    </location>
</feature>
<dbReference type="Pfam" id="PF00566">
    <property type="entry name" value="RabGAP-TBC"/>
    <property type="match status" value="1"/>
</dbReference>
<dbReference type="InterPro" id="IPR045851">
    <property type="entry name" value="AMP-bd_C_sf"/>
</dbReference>
<protein>
    <recommendedName>
        <fullName evidence="9">NADP-dependent mannitol dehydrogenase</fullName>
        <ecNumber evidence="8">1.1.1.138</ecNumber>
    </recommendedName>
</protein>
<comment type="similarity">
    <text evidence="2">Belongs to the short-chain dehydrogenases/reductases (SDR) family.</text>
</comment>
<feature type="region of interest" description="Disordered" evidence="10">
    <location>
        <begin position="1137"/>
        <end position="1172"/>
    </location>
</feature>
<accession>A0A6S6VR14</accession>
<dbReference type="PRINTS" id="PR00081">
    <property type="entry name" value="GDHRDH"/>
</dbReference>
<evidence type="ECO:0000259" key="11">
    <source>
        <dbReference type="PROSITE" id="PS50086"/>
    </source>
</evidence>
<feature type="region of interest" description="Disordered" evidence="10">
    <location>
        <begin position="1483"/>
        <end position="1507"/>
    </location>
</feature>
<dbReference type="PANTHER" id="PTHR43201">
    <property type="entry name" value="ACYL-COA SYNTHETASE"/>
    <property type="match status" value="1"/>
</dbReference>
<feature type="compositionally biased region" description="Polar residues" evidence="10">
    <location>
        <begin position="1543"/>
        <end position="1553"/>
    </location>
</feature>
<evidence type="ECO:0000313" key="13">
    <source>
        <dbReference type="Proteomes" id="UP000472372"/>
    </source>
</evidence>
<dbReference type="InterPro" id="IPR020845">
    <property type="entry name" value="AMP-binding_CS"/>
</dbReference>
<dbReference type="Pfam" id="PF13561">
    <property type="entry name" value="adh_short_C2"/>
    <property type="match status" value="1"/>
</dbReference>
<dbReference type="InterPro" id="IPR042099">
    <property type="entry name" value="ANL_N_sf"/>
</dbReference>
<dbReference type="SMART" id="SM00164">
    <property type="entry name" value="TBC"/>
    <property type="match status" value="1"/>
</dbReference>
<dbReference type="InterPro" id="IPR002347">
    <property type="entry name" value="SDR_fam"/>
</dbReference>
<gene>
    <name evidence="12" type="ORF">PTTW11_00763</name>
</gene>
<keyword evidence="7" id="KW-0560">Oxidoreductase</keyword>
<evidence type="ECO:0000313" key="12">
    <source>
        <dbReference type="EMBL" id="CAE6998681.1"/>
    </source>
</evidence>
<dbReference type="PROSITE" id="PS00455">
    <property type="entry name" value="AMP_BINDING"/>
    <property type="match status" value="1"/>
</dbReference>
<dbReference type="Pfam" id="PF00501">
    <property type="entry name" value="AMP-binding"/>
    <property type="match status" value="1"/>
</dbReference>
<dbReference type="InterPro" id="IPR025110">
    <property type="entry name" value="AMP-bd_C"/>
</dbReference>
<dbReference type="CDD" id="cd05917">
    <property type="entry name" value="FACL_like_2"/>
    <property type="match status" value="1"/>
</dbReference>
<feature type="compositionally biased region" description="Polar residues" evidence="10">
    <location>
        <begin position="1142"/>
        <end position="1155"/>
    </location>
</feature>
<evidence type="ECO:0000256" key="7">
    <source>
        <dbReference type="ARBA" id="ARBA00023002"/>
    </source>
</evidence>
<dbReference type="Gene3D" id="3.30.300.30">
    <property type="match status" value="1"/>
</dbReference>
<organism evidence="12 13">
    <name type="scientific">Pyrenophora teres f. teres</name>
    <dbReference type="NCBI Taxonomy" id="97479"/>
    <lineage>
        <taxon>Eukaryota</taxon>
        <taxon>Fungi</taxon>
        <taxon>Dikarya</taxon>
        <taxon>Ascomycota</taxon>
        <taxon>Pezizomycotina</taxon>
        <taxon>Dothideomycetes</taxon>
        <taxon>Pleosporomycetidae</taxon>
        <taxon>Pleosporales</taxon>
        <taxon>Pleosporineae</taxon>
        <taxon>Pleosporaceae</taxon>
        <taxon>Pyrenophora</taxon>
    </lineage>
</organism>
<dbReference type="InterPro" id="IPR011992">
    <property type="entry name" value="EF-hand-dom_pair"/>
</dbReference>
<dbReference type="SUPFAM" id="SSF47923">
    <property type="entry name" value="Ypt/Rab-GAP domain of gyp1p"/>
    <property type="match status" value="2"/>
</dbReference>
<dbReference type="FunFam" id="1.10.472.80:FF:000021">
    <property type="entry name" value="GTPase activating protein (Gyp2)"/>
    <property type="match status" value="1"/>
</dbReference>
<feature type="region of interest" description="Disordered" evidence="10">
    <location>
        <begin position="40"/>
        <end position="73"/>
    </location>
</feature>
<name>A0A6S6VR14_9PLEO</name>
<feature type="region of interest" description="Disordered" evidence="10">
    <location>
        <begin position="1319"/>
        <end position="1363"/>
    </location>
</feature>
<evidence type="ECO:0000256" key="6">
    <source>
        <dbReference type="ARBA" id="ARBA00022857"/>
    </source>
</evidence>
<feature type="compositionally biased region" description="Basic and acidic residues" evidence="10">
    <location>
        <begin position="1483"/>
        <end position="1498"/>
    </location>
</feature>
<dbReference type="FunFam" id="3.40.50.720:FF:000090">
    <property type="entry name" value="NADP-dependent mannitol dehydrogenase"/>
    <property type="match status" value="1"/>
</dbReference>
<dbReference type="SUPFAM" id="SSF56801">
    <property type="entry name" value="Acetyl-CoA synthetase-like"/>
    <property type="match status" value="1"/>
</dbReference>
<dbReference type="FunFam" id="1.10.8.270:FF:000015">
    <property type="entry name" value="GTPase activating protein (Gyp2)"/>
    <property type="match status" value="1"/>
</dbReference>
<dbReference type="GO" id="GO:0050085">
    <property type="term" value="F:mannitol 2-dehydrogenase (NADP+) activity"/>
    <property type="evidence" value="ECO:0007669"/>
    <property type="project" value="UniProtKB-EC"/>
</dbReference>
<dbReference type="InterPro" id="IPR000195">
    <property type="entry name" value="Rab-GAP-TBC_dom"/>
</dbReference>
<dbReference type="Gene3D" id="1.10.8.270">
    <property type="entry name" value="putative rabgap domain of human tbc1 domain family member 14 like domains"/>
    <property type="match status" value="1"/>
</dbReference>
<feature type="compositionally biased region" description="Basic and acidic residues" evidence="10">
    <location>
        <begin position="42"/>
        <end position="54"/>
    </location>
</feature>